<evidence type="ECO:0000313" key="1">
    <source>
        <dbReference type="EMBL" id="TGY79911.1"/>
    </source>
</evidence>
<organism evidence="1 2">
    <name type="scientific">Lepagella muris</name>
    <dbReference type="NCBI Taxonomy" id="3032870"/>
    <lineage>
        <taxon>Bacteria</taxon>
        <taxon>Pseudomonadati</taxon>
        <taxon>Bacteroidota</taxon>
        <taxon>Bacteroidia</taxon>
        <taxon>Bacteroidales</taxon>
        <taxon>Muribaculaceae</taxon>
        <taxon>Lepagella</taxon>
    </lineage>
</organism>
<accession>A0AC61RJK2</accession>
<keyword evidence="1" id="KW-0489">Methyltransferase</keyword>
<keyword evidence="1" id="KW-0808">Transferase</keyword>
<gene>
    <name evidence="1" type="primary">rsmA</name>
    <name evidence="1" type="ORF">E5331_03730</name>
</gene>
<name>A0AC61RJK2_9BACT</name>
<protein>
    <submittedName>
        <fullName evidence="1">16S rRNA (Adenine(1518)-N(6)/adenine(1519)-N(6))-dimethyltransferase RsmA</fullName>
        <ecNumber evidence="1">2.1.1.182</ecNumber>
    </submittedName>
</protein>
<comment type="caution">
    <text evidence="1">The sequence shown here is derived from an EMBL/GenBank/DDBJ whole genome shotgun (WGS) entry which is preliminary data.</text>
</comment>
<dbReference type="EMBL" id="SRYB01000004">
    <property type="protein sequence ID" value="TGY79911.1"/>
    <property type="molecule type" value="Genomic_DNA"/>
</dbReference>
<dbReference type="Proteomes" id="UP000306319">
    <property type="component" value="Unassembled WGS sequence"/>
</dbReference>
<sequence length="263" mass="29449">MTQVKAKKALGQHFLKDLNVAKRIAETINRDELPDNAKIWADIPVLEVGPGMGVLSQFLMSAGRRIKAVEIDTESVEYLSKVYPGLEVVEGDFLKMDLSELYGGEFALIGNYPYNISSQIFFKVLDYKEKIPVVAGMLQKEVAERICCKPGTKVYGILSVLLQAWYDCEYLFNVPPGVFAPPPKVMSGVIRLTRNKRTTLGCDERMFKTIVKTAFGQRRKTLRNSLGGLIPSDSPIMQDPIMGLRPERLSVEDFIRLTLAAKN</sequence>
<proteinExistence type="predicted"/>
<keyword evidence="2" id="KW-1185">Reference proteome</keyword>
<reference evidence="1" key="1">
    <citation type="submission" date="2019-04" db="EMBL/GenBank/DDBJ databases">
        <title>Microbes associate with the intestines of laboratory mice.</title>
        <authorList>
            <person name="Navarre W."/>
            <person name="Wong E."/>
            <person name="Huang K."/>
            <person name="Tropini C."/>
            <person name="Ng K."/>
            <person name="Yu B."/>
        </authorList>
    </citation>
    <scope>NUCLEOTIDE SEQUENCE</scope>
    <source>
        <strain evidence="1">NM04_E33</strain>
    </source>
</reference>
<evidence type="ECO:0000313" key="2">
    <source>
        <dbReference type="Proteomes" id="UP000306319"/>
    </source>
</evidence>
<dbReference type="EC" id="2.1.1.182" evidence="1"/>